<dbReference type="AlphaFoldDB" id="A0A266Q227"/>
<proteinExistence type="inferred from homology"/>
<comment type="cofactor">
    <cofactor evidence="3">
        <name>Zn(2+)</name>
        <dbReference type="ChEBI" id="CHEBI:29105"/>
    </cofactor>
    <text evidence="3">Binds 1 zinc ion.</text>
</comment>
<keyword evidence="5" id="KW-1185">Reference proteome</keyword>
<dbReference type="GO" id="GO:0008270">
    <property type="term" value="F:zinc ion binding"/>
    <property type="evidence" value="ECO:0007669"/>
    <property type="project" value="UniProtKB-UniRule"/>
</dbReference>
<evidence type="ECO:0000256" key="1">
    <source>
        <dbReference type="ARBA" id="ARBA00022723"/>
    </source>
</evidence>
<dbReference type="Gene3D" id="3.30.50.10">
    <property type="entry name" value="Erythroid Transcription Factor GATA-1, subunit A"/>
    <property type="match status" value="1"/>
</dbReference>
<dbReference type="InterPro" id="IPR005584">
    <property type="entry name" value="DNA_gyrase_inhibitor_YacG"/>
</dbReference>
<organism evidence="4 5">
    <name type="scientific">Cellvibrio mixtus</name>
    <dbReference type="NCBI Taxonomy" id="39650"/>
    <lineage>
        <taxon>Bacteria</taxon>
        <taxon>Pseudomonadati</taxon>
        <taxon>Pseudomonadota</taxon>
        <taxon>Gammaproteobacteria</taxon>
        <taxon>Cellvibrionales</taxon>
        <taxon>Cellvibrionaceae</taxon>
        <taxon>Cellvibrio</taxon>
    </lineage>
</organism>
<dbReference type="EMBL" id="NHNI01000003">
    <property type="protein sequence ID" value="OZY83914.1"/>
    <property type="molecule type" value="Genomic_DNA"/>
</dbReference>
<dbReference type="RefSeq" id="WP_094986181.1">
    <property type="nucleotide sequence ID" value="NZ_NHNI01000003.1"/>
</dbReference>
<evidence type="ECO:0000313" key="4">
    <source>
        <dbReference type="EMBL" id="OZY83914.1"/>
    </source>
</evidence>
<feature type="binding site" evidence="3">
    <location>
        <position position="17"/>
    </location>
    <ligand>
        <name>Zn(2+)</name>
        <dbReference type="ChEBI" id="CHEBI:29105"/>
    </ligand>
</feature>
<dbReference type="GO" id="GO:0006355">
    <property type="term" value="P:regulation of DNA-templated transcription"/>
    <property type="evidence" value="ECO:0007669"/>
    <property type="project" value="InterPro"/>
</dbReference>
<reference evidence="5" key="1">
    <citation type="submission" date="2017-05" db="EMBL/GenBank/DDBJ databases">
        <authorList>
            <person name="Barney B.M."/>
        </authorList>
    </citation>
    <scope>NUCLEOTIDE SEQUENCE [LARGE SCALE GENOMIC DNA]</scope>
    <source>
        <strain evidence="5">PSBB022</strain>
    </source>
</reference>
<dbReference type="GO" id="GO:0008657">
    <property type="term" value="F:DNA topoisomerase type II (double strand cut, ATP-hydrolyzing) inhibitor activity"/>
    <property type="evidence" value="ECO:0007669"/>
    <property type="project" value="UniProtKB-UniRule"/>
</dbReference>
<keyword evidence="1 3" id="KW-0479">Metal-binding</keyword>
<protein>
    <recommendedName>
        <fullName evidence="3">DNA gyrase inhibitor YacG</fullName>
    </recommendedName>
</protein>
<feature type="binding site" evidence="3">
    <location>
        <position position="20"/>
    </location>
    <ligand>
        <name>Zn(2+)</name>
        <dbReference type="ChEBI" id="CHEBI:29105"/>
    </ligand>
</feature>
<evidence type="ECO:0000313" key="5">
    <source>
        <dbReference type="Proteomes" id="UP000216101"/>
    </source>
</evidence>
<keyword evidence="2 3" id="KW-0862">Zinc</keyword>
<feature type="binding site" evidence="3">
    <location>
        <position position="40"/>
    </location>
    <ligand>
        <name>Zn(2+)</name>
        <dbReference type="ChEBI" id="CHEBI:29105"/>
    </ligand>
</feature>
<dbReference type="NCBIfam" id="NF001638">
    <property type="entry name" value="PRK00418.1"/>
    <property type="match status" value="1"/>
</dbReference>
<evidence type="ECO:0000256" key="3">
    <source>
        <dbReference type="HAMAP-Rule" id="MF_00649"/>
    </source>
</evidence>
<dbReference type="Pfam" id="PF03884">
    <property type="entry name" value="YacG"/>
    <property type="match status" value="1"/>
</dbReference>
<comment type="function">
    <text evidence="3">Inhibits all the catalytic activities of DNA gyrase by preventing its interaction with DNA. Acts by binding directly to the C-terminal domain of GyrB, which probably disrupts DNA binding by the gyrase.</text>
</comment>
<dbReference type="InterPro" id="IPR013088">
    <property type="entry name" value="Znf_NHR/GATA"/>
</dbReference>
<gene>
    <name evidence="3" type="primary">yacG</name>
    <name evidence="4" type="ORF">CBP51_19105</name>
</gene>
<feature type="binding site" evidence="3">
    <location>
        <position position="36"/>
    </location>
    <ligand>
        <name>Zn(2+)</name>
        <dbReference type="ChEBI" id="CHEBI:29105"/>
    </ligand>
</feature>
<name>A0A266Q227_9GAMM</name>
<dbReference type="Proteomes" id="UP000216101">
    <property type="component" value="Unassembled WGS sequence"/>
</dbReference>
<comment type="similarity">
    <text evidence="3">Belongs to the DNA gyrase inhibitor YacG family.</text>
</comment>
<comment type="caution">
    <text evidence="4">The sequence shown here is derived from an EMBL/GenBank/DDBJ whole genome shotgun (WGS) entry which is preliminary data.</text>
</comment>
<evidence type="ECO:0000256" key="2">
    <source>
        <dbReference type="ARBA" id="ARBA00022833"/>
    </source>
</evidence>
<comment type="subunit">
    <text evidence="3">Interacts with GyrB.</text>
</comment>
<dbReference type="SUPFAM" id="SSF57716">
    <property type="entry name" value="Glucocorticoid receptor-like (DNA-binding domain)"/>
    <property type="match status" value="1"/>
</dbReference>
<sequence>MSITDPITDLTSLKLACPTCKKTVLWNDDFPHRPFCSDRCRLIDLGEWASESHRIAGDNLDINSEDESQH</sequence>
<dbReference type="PANTHER" id="PTHR36150">
    <property type="entry name" value="DNA GYRASE INHIBITOR YACG"/>
    <property type="match status" value="1"/>
</dbReference>
<dbReference type="HAMAP" id="MF_00649">
    <property type="entry name" value="DNA_gyrase_inhibitor_YacG"/>
    <property type="match status" value="1"/>
</dbReference>
<dbReference type="PANTHER" id="PTHR36150:SF1">
    <property type="entry name" value="DNA GYRASE INHIBITOR YACG"/>
    <property type="match status" value="1"/>
</dbReference>
<accession>A0A266Q227</accession>